<dbReference type="Proteomes" id="UP000292554">
    <property type="component" value="Unassembled WGS sequence"/>
</dbReference>
<dbReference type="InterPro" id="IPR025975">
    <property type="entry name" value="Polysacc_lyase"/>
</dbReference>
<accession>A0ABY2AL68</accession>
<organism evidence="1 2">
    <name type="scientific">Corallincola luteus</name>
    <dbReference type="NCBI Taxonomy" id="1775177"/>
    <lineage>
        <taxon>Bacteria</taxon>
        <taxon>Pseudomonadati</taxon>
        <taxon>Pseudomonadota</taxon>
        <taxon>Gammaproteobacteria</taxon>
        <taxon>Alteromonadales</taxon>
        <taxon>Psychromonadaceae</taxon>
        <taxon>Corallincola</taxon>
    </lineage>
</organism>
<evidence type="ECO:0000313" key="2">
    <source>
        <dbReference type="Proteomes" id="UP000292554"/>
    </source>
</evidence>
<dbReference type="Gene3D" id="2.60.120.200">
    <property type="match status" value="1"/>
</dbReference>
<name>A0ABY2AL68_9GAMM</name>
<proteinExistence type="predicted"/>
<keyword evidence="2" id="KW-1185">Reference proteome</keyword>
<sequence length="264" mass="29433">MMLLARYYFGSLKGSKIMFSVLIMSILAGCTFNYTEYSLWAGDFSNAFPTLSSGRVHLECWHGDALIGQAPGQAGFTLGANQGKRCEVAVHDLLERDRPFSLSFKFKTAAENSSDHYWHSYFQVHSFPDEGEQWRCPIMALEALQGELRMFNRSDKEAIAHLPNGTCAGEGNSISSRTLFENLPLTPEVWHEFRMSGVLSTSDSACLTVEIDGYVVSAECGANTFNDKSSPFLKFGIYNPTGWNGISTLSIEYKDIYFSNDVEL</sequence>
<dbReference type="EMBL" id="SJXE01000006">
    <property type="protein sequence ID" value="TCI02609.1"/>
    <property type="molecule type" value="Genomic_DNA"/>
</dbReference>
<reference evidence="1 2" key="1">
    <citation type="submission" date="2019-02" db="EMBL/GenBank/DDBJ databases">
        <title>Corallincola luteus sp. nov., a marine bacterium isolated from surface sediment of Bohai Sea in China.</title>
        <authorList>
            <person name="Ren Q."/>
        </authorList>
    </citation>
    <scope>NUCLEOTIDE SEQUENCE [LARGE SCALE GENOMIC DNA]</scope>
    <source>
        <strain evidence="1 2">DASS28</strain>
    </source>
</reference>
<comment type="caution">
    <text evidence="1">The sequence shown here is derived from an EMBL/GenBank/DDBJ whole genome shotgun (WGS) entry which is preliminary data.</text>
</comment>
<dbReference type="Pfam" id="PF14099">
    <property type="entry name" value="Polysacc_lyase"/>
    <property type="match status" value="1"/>
</dbReference>
<evidence type="ECO:0008006" key="3">
    <source>
        <dbReference type="Google" id="ProtNLM"/>
    </source>
</evidence>
<dbReference type="PROSITE" id="PS51257">
    <property type="entry name" value="PROKAR_LIPOPROTEIN"/>
    <property type="match status" value="1"/>
</dbReference>
<evidence type="ECO:0000313" key="1">
    <source>
        <dbReference type="EMBL" id="TCI02609.1"/>
    </source>
</evidence>
<protein>
    <recommendedName>
        <fullName evidence="3">Polysaccharide lyase family 7 protein</fullName>
    </recommendedName>
</protein>
<gene>
    <name evidence="1" type="ORF">EZV61_12455</name>
</gene>